<sequence>MTCCGDEVTYLVWGAGLACAGHSSARPSPEALVSEWILSVDGKRGPELPIGSVPDPTTLTHTHFVCFPSPRPSTPILPPPHTARHTLLNSGSHSTHDFRSLITCCG</sequence>
<reference evidence="1 2" key="1">
    <citation type="submission" date="2019-05" db="EMBL/GenBank/DDBJ databases">
        <title>Another draft genome of Portunus trituberculatus and its Hox gene families provides insights of decapod evolution.</title>
        <authorList>
            <person name="Jeong J.-H."/>
            <person name="Song I."/>
            <person name="Kim S."/>
            <person name="Choi T."/>
            <person name="Kim D."/>
            <person name="Ryu S."/>
            <person name="Kim W."/>
        </authorList>
    </citation>
    <scope>NUCLEOTIDE SEQUENCE [LARGE SCALE GENOMIC DNA]</scope>
    <source>
        <tissue evidence="1">Muscle</tissue>
    </source>
</reference>
<dbReference type="AlphaFoldDB" id="A0A5B7EI15"/>
<comment type="caution">
    <text evidence="1">The sequence shown here is derived from an EMBL/GenBank/DDBJ whole genome shotgun (WGS) entry which is preliminary data.</text>
</comment>
<dbReference type="Proteomes" id="UP000324222">
    <property type="component" value="Unassembled WGS sequence"/>
</dbReference>
<dbReference type="EMBL" id="VSRR010002751">
    <property type="protein sequence ID" value="MPC33055.1"/>
    <property type="molecule type" value="Genomic_DNA"/>
</dbReference>
<name>A0A5B7EI15_PORTR</name>
<evidence type="ECO:0000313" key="2">
    <source>
        <dbReference type="Proteomes" id="UP000324222"/>
    </source>
</evidence>
<keyword evidence="2" id="KW-1185">Reference proteome</keyword>
<proteinExistence type="predicted"/>
<evidence type="ECO:0000313" key="1">
    <source>
        <dbReference type="EMBL" id="MPC33055.1"/>
    </source>
</evidence>
<gene>
    <name evidence="1" type="ORF">E2C01_026394</name>
</gene>
<accession>A0A5B7EI15</accession>
<protein>
    <submittedName>
        <fullName evidence="1">Uncharacterized protein</fullName>
    </submittedName>
</protein>
<organism evidence="1 2">
    <name type="scientific">Portunus trituberculatus</name>
    <name type="common">Swimming crab</name>
    <name type="synonym">Neptunus trituberculatus</name>
    <dbReference type="NCBI Taxonomy" id="210409"/>
    <lineage>
        <taxon>Eukaryota</taxon>
        <taxon>Metazoa</taxon>
        <taxon>Ecdysozoa</taxon>
        <taxon>Arthropoda</taxon>
        <taxon>Crustacea</taxon>
        <taxon>Multicrustacea</taxon>
        <taxon>Malacostraca</taxon>
        <taxon>Eumalacostraca</taxon>
        <taxon>Eucarida</taxon>
        <taxon>Decapoda</taxon>
        <taxon>Pleocyemata</taxon>
        <taxon>Brachyura</taxon>
        <taxon>Eubrachyura</taxon>
        <taxon>Portunoidea</taxon>
        <taxon>Portunidae</taxon>
        <taxon>Portuninae</taxon>
        <taxon>Portunus</taxon>
    </lineage>
</organism>